<dbReference type="AlphaFoldDB" id="A0A1N7PKN7"/>
<dbReference type="InterPro" id="IPR001763">
    <property type="entry name" value="Rhodanese-like_dom"/>
</dbReference>
<dbReference type="Gene3D" id="3.40.250.10">
    <property type="entry name" value="Rhodanese-like domain"/>
    <property type="match status" value="1"/>
</dbReference>
<protein>
    <submittedName>
        <fullName evidence="2">Rhodanese-related sulfurtransferase</fullName>
    </submittedName>
</protein>
<dbReference type="CDD" id="cd00158">
    <property type="entry name" value="RHOD"/>
    <property type="match status" value="1"/>
</dbReference>
<accession>A0A1N7PKN7</accession>
<evidence type="ECO:0000313" key="2">
    <source>
        <dbReference type="EMBL" id="SIT11077.1"/>
    </source>
</evidence>
<dbReference type="Proteomes" id="UP000185639">
    <property type="component" value="Unassembled WGS sequence"/>
</dbReference>
<dbReference type="GO" id="GO:0004792">
    <property type="term" value="F:thiosulfate-cyanide sulfurtransferase activity"/>
    <property type="evidence" value="ECO:0007669"/>
    <property type="project" value="TreeGrafter"/>
</dbReference>
<reference evidence="3" key="1">
    <citation type="submission" date="2017-01" db="EMBL/GenBank/DDBJ databases">
        <authorList>
            <person name="Varghese N."/>
            <person name="Submissions S."/>
        </authorList>
    </citation>
    <scope>NUCLEOTIDE SEQUENCE [LARGE SCALE GENOMIC DNA]</scope>
    <source>
        <strain evidence="3">DSM 24913</strain>
    </source>
</reference>
<dbReference type="OrthoDB" id="9791096at2"/>
<dbReference type="SMART" id="SM00450">
    <property type="entry name" value="RHOD"/>
    <property type="match status" value="1"/>
</dbReference>
<organism evidence="2 3">
    <name type="scientific">Thalassolituus maritimus</name>
    <dbReference type="NCBI Taxonomy" id="484498"/>
    <lineage>
        <taxon>Bacteria</taxon>
        <taxon>Pseudomonadati</taxon>
        <taxon>Pseudomonadota</taxon>
        <taxon>Gammaproteobacteria</taxon>
        <taxon>Oceanospirillales</taxon>
        <taxon>Oceanospirillaceae</taxon>
        <taxon>Thalassolituus</taxon>
    </lineage>
</organism>
<dbReference type="PANTHER" id="PTHR44086">
    <property type="entry name" value="THIOSULFATE SULFURTRANSFERASE RDL2, MITOCHONDRIAL-RELATED"/>
    <property type="match status" value="1"/>
</dbReference>
<dbReference type="STRING" id="484498.SAMN05421686_11042"/>
<feature type="domain" description="Rhodanese" evidence="1">
    <location>
        <begin position="29"/>
        <end position="118"/>
    </location>
</feature>
<proteinExistence type="predicted"/>
<keyword evidence="3" id="KW-1185">Reference proteome</keyword>
<name>A0A1N7PKN7_9GAMM</name>
<gene>
    <name evidence="2" type="ORF">SAMN05421686_11042</name>
</gene>
<dbReference type="PANTHER" id="PTHR44086:SF10">
    <property type="entry name" value="THIOSULFATE SULFURTRANSFERASE_RHODANESE-LIKE DOMAIN-CONTAINING PROTEIN 3"/>
    <property type="match status" value="1"/>
</dbReference>
<keyword evidence="2" id="KW-0808">Transferase</keyword>
<dbReference type="PROSITE" id="PS50206">
    <property type="entry name" value="RHODANESE_3"/>
    <property type="match status" value="1"/>
</dbReference>
<sequence>MSVMTRDDLLAEARASVNPVEADAAQAMLDAGTKVLDVREPAEYVMGHLPGAENVPRGVLEFKVADHPLLADKDAEILLYCKNGGRSTLAAHTLKRMGFSNVKMLVGGYDGWEGHTVETDPSVYK</sequence>
<evidence type="ECO:0000313" key="3">
    <source>
        <dbReference type="Proteomes" id="UP000185639"/>
    </source>
</evidence>
<dbReference type="EMBL" id="FTOH01000010">
    <property type="protein sequence ID" value="SIT11077.1"/>
    <property type="molecule type" value="Genomic_DNA"/>
</dbReference>
<dbReference type="Pfam" id="PF00581">
    <property type="entry name" value="Rhodanese"/>
    <property type="match status" value="1"/>
</dbReference>
<dbReference type="InterPro" id="IPR036873">
    <property type="entry name" value="Rhodanese-like_dom_sf"/>
</dbReference>
<evidence type="ECO:0000259" key="1">
    <source>
        <dbReference type="PROSITE" id="PS50206"/>
    </source>
</evidence>
<dbReference type="RefSeq" id="WP_076517308.1">
    <property type="nucleotide sequence ID" value="NZ_FTOH01000010.1"/>
</dbReference>
<dbReference type="SUPFAM" id="SSF52821">
    <property type="entry name" value="Rhodanese/Cell cycle control phosphatase"/>
    <property type="match status" value="1"/>
</dbReference>